<dbReference type="InterPro" id="IPR006427">
    <property type="entry name" value="Portal_HK97"/>
</dbReference>
<protein>
    <submittedName>
        <fullName evidence="3">Phage portal protein, HK97 family</fullName>
    </submittedName>
</protein>
<dbReference type="NCBIfam" id="TIGR01537">
    <property type="entry name" value="portal_HK97"/>
    <property type="match status" value="1"/>
</dbReference>
<proteinExistence type="predicted"/>
<sequence>MSKKNKSDKKASKVSKALSVKNEVQYIKSSDPAVINLLGGLQSSSGYVVTDDSAMRVSAVAACINLIGGSIASLPLAFYRRTDSGREKVALPISYLFNERPCGAWTAATMKEWWVRCNALRGDSFSRIERDRLGDVVRIVPLHPDRVTPLPDGEGELLYRYQPKNGAARVYQDNEILHIPGFGYDGETGRSLTVIQHAAFQSIGIALAADEFSGRFLKNGATPKHLITSPGKMGQEQIDELKDQYVQKYAGPENAGKPLVLTQGLEIKELSMSSVDAELLESRKYQVIDIARAFGVPPFMIGAQETATSWGTGIEQMTLGFVKFTLQTYLNRIEQETNSKIFPKHDYFVEFNLDGLLRGDSKSEGEYMRQAMGGSMGPGWMTLNEIRRIKNLPPVDDKEGGNSFYEPKGNSNAQADTAIITR</sequence>
<gene>
    <name evidence="3" type="ORF">SAMN05421863_10713</name>
</gene>
<evidence type="ECO:0000256" key="1">
    <source>
        <dbReference type="SAM" id="MobiDB-lite"/>
    </source>
</evidence>
<keyword evidence="4" id="KW-1185">Reference proteome</keyword>
<dbReference type="AlphaFoldDB" id="A0A1I4UUF8"/>
<keyword evidence="2" id="KW-0472">Membrane</keyword>
<keyword evidence="2" id="KW-0812">Transmembrane</keyword>
<evidence type="ECO:0000313" key="3">
    <source>
        <dbReference type="EMBL" id="SFM92629.1"/>
    </source>
</evidence>
<feature type="region of interest" description="Disordered" evidence="1">
    <location>
        <begin position="394"/>
        <end position="422"/>
    </location>
</feature>
<dbReference type="OrthoDB" id="9765386at2"/>
<dbReference type="EMBL" id="FOUB01000071">
    <property type="protein sequence ID" value="SFM92629.1"/>
    <property type="molecule type" value="Genomic_DNA"/>
</dbReference>
<keyword evidence="2" id="KW-1133">Transmembrane helix</keyword>
<feature type="transmembrane region" description="Helical" evidence="2">
    <location>
        <begin position="57"/>
        <end position="79"/>
    </location>
</feature>
<evidence type="ECO:0000256" key="2">
    <source>
        <dbReference type="SAM" id="Phobius"/>
    </source>
</evidence>
<evidence type="ECO:0000313" key="4">
    <source>
        <dbReference type="Proteomes" id="UP000183287"/>
    </source>
</evidence>
<dbReference type="InterPro" id="IPR006944">
    <property type="entry name" value="Phage/GTA_portal"/>
</dbReference>
<dbReference type="Gene3D" id="1.20.1270.210">
    <property type="match status" value="1"/>
</dbReference>
<dbReference type="Gene3D" id="3.30.1120.70">
    <property type="match status" value="1"/>
</dbReference>
<dbReference type="RefSeq" id="WP_074906825.1">
    <property type="nucleotide sequence ID" value="NZ_FOUB01000071.1"/>
</dbReference>
<dbReference type="Pfam" id="PF04860">
    <property type="entry name" value="Phage_portal"/>
    <property type="match status" value="1"/>
</dbReference>
<dbReference type="Proteomes" id="UP000183287">
    <property type="component" value="Unassembled WGS sequence"/>
</dbReference>
<accession>A0A1I4UUF8</accession>
<organism evidence="3 4">
    <name type="scientific">Nitrosomonas communis</name>
    <dbReference type="NCBI Taxonomy" id="44574"/>
    <lineage>
        <taxon>Bacteria</taxon>
        <taxon>Pseudomonadati</taxon>
        <taxon>Pseudomonadota</taxon>
        <taxon>Betaproteobacteria</taxon>
        <taxon>Nitrosomonadales</taxon>
        <taxon>Nitrosomonadaceae</taxon>
        <taxon>Nitrosomonas</taxon>
    </lineage>
</organism>
<reference evidence="4" key="1">
    <citation type="submission" date="2016-10" db="EMBL/GenBank/DDBJ databases">
        <authorList>
            <person name="Varghese N."/>
            <person name="Submissions S."/>
        </authorList>
    </citation>
    <scope>NUCLEOTIDE SEQUENCE [LARGE SCALE GENOMIC DNA]</scope>
    <source>
        <strain evidence="4">Nm44</strain>
    </source>
</reference>
<dbReference type="Gene3D" id="3.40.140.120">
    <property type="match status" value="1"/>
</dbReference>
<name>A0A1I4UUF8_9PROT</name>